<dbReference type="InterPro" id="IPR037138">
    <property type="entry name" value="His_deacetylse_dom_sf"/>
</dbReference>
<dbReference type="RefSeq" id="WP_277863273.1">
    <property type="nucleotide sequence ID" value="NZ_JARRAG010000002.1"/>
</dbReference>
<keyword evidence="6" id="KW-0805">Transcription regulation</keyword>
<dbReference type="InterPro" id="IPR023801">
    <property type="entry name" value="His_deacetylse_dom"/>
</dbReference>
<evidence type="ECO:0000256" key="5">
    <source>
        <dbReference type="ARBA" id="ARBA00022853"/>
    </source>
</evidence>
<sequence length="317" mass="33593">MSVALYVDRRMIEHRPPDKHPEKPERLEAILRHLKRTGLLDACPAGVVREATDDELRRVHSAAYLASLEAADRRGGGPLDADTWMSPGSLTAARLAAGAAIEAVADVMGGKHRRAMGLVRPPGHHALPGGAMGFCLFSNVAVAAREAVARHAANRILIVDFDVHHGNGTQEAFYESAEVAFLSIHRHPFYPGTGLERETGEGPGLGLTKNIPLPFGTPPGEFRAAFRAGLHKLADKHRPELVIVSAGFDAMAEDPVGGLGLDFEDFDALTRDVVDVAETHAQGRVVSVLEGGYNPSLLAGCVATHLMALGSGPAVAS</sequence>
<proteinExistence type="inferred from homology"/>
<comment type="similarity">
    <text evidence="1">Belongs to the histone deacetylase family. HD type 2 subfamily.</text>
</comment>
<dbReference type="InterPro" id="IPR023696">
    <property type="entry name" value="Ureohydrolase_dom_sf"/>
</dbReference>
<name>A0ABT6FHB9_9BACT</name>
<evidence type="ECO:0000256" key="3">
    <source>
        <dbReference type="ARBA" id="ARBA00022491"/>
    </source>
</evidence>
<dbReference type="PANTHER" id="PTHR10625:SF5">
    <property type="entry name" value="HISTONE DEACETYLASE"/>
    <property type="match status" value="1"/>
</dbReference>
<organism evidence="9 10">
    <name type="scientific">Paludisphaera mucosa</name>
    <dbReference type="NCBI Taxonomy" id="3030827"/>
    <lineage>
        <taxon>Bacteria</taxon>
        <taxon>Pseudomonadati</taxon>
        <taxon>Planctomycetota</taxon>
        <taxon>Planctomycetia</taxon>
        <taxon>Isosphaerales</taxon>
        <taxon>Isosphaeraceae</taxon>
        <taxon>Paludisphaera</taxon>
    </lineage>
</organism>
<evidence type="ECO:0000256" key="7">
    <source>
        <dbReference type="ARBA" id="ARBA00023163"/>
    </source>
</evidence>
<evidence type="ECO:0000256" key="4">
    <source>
        <dbReference type="ARBA" id="ARBA00022801"/>
    </source>
</evidence>
<evidence type="ECO:0000313" key="10">
    <source>
        <dbReference type="Proteomes" id="UP001216907"/>
    </source>
</evidence>
<dbReference type="Proteomes" id="UP001216907">
    <property type="component" value="Unassembled WGS sequence"/>
</dbReference>
<gene>
    <name evidence="9" type="ORF">PZE19_24715</name>
</gene>
<dbReference type="InterPro" id="IPR000286">
    <property type="entry name" value="HDACs"/>
</dbReference>
<evidence type="ECO:0000256" key="1">
    <source>
        <dbReference type="ARBA" id="ARBA00007738"/>
    </source>
</evidence>
<evidence type="ECO:0000259" key="8">
    <source>
        <dbReference type="Pfam" id="PF00850"/>
    </source>
</evidence>
<dbReference type="SUPFAM" id="SSF52768">
    <property type="entry name" value="Arginase/deacetylase"/>
    <property type="match status" value="1"/>
</dbReference>
<dbReference type="PRINTS" id="PR01270">
    <property type="entry name" value="HDASUPER"/>
</dbReference>
<keyword evidence="4" id="KW-0378">Hydrolase</keyword>
<keyword evidence="10" id="KW-1185">Reference proteome</keyword>
<keyword evidence="3" id="KW-0678">Repressor</keyword>
<evidence type="ECO:0000256" key="6">
    <source>
        <dbReference type="ARBA" id="ARBA00023015"/>
    </source>
</evidence>
<protein>
    <recommendedName>
        <fullName evidence="2">histone deacetylase</fullName>
        <ecNumber evidence="2">3.5.1.98</ecNumber>
    </recommendedName>
</protein>
<keyword evidence="7" id="KW-0804">Transcription</keyword>
<dbReference type="EC" id="3.5.1.98" evidence="2"/>
<feature type="domain" description="Histone deacetylase" evidence="8">
    <location>
        <begin position="20"/>
        <end position="308"/>
    </location>
</feature>
<reference evidence="9 10" key="1">
    <citation type="submission" date="2023-03" db="EMBL/GenBank/DDBJ databases">
        <title>Paludisphaera mucosa sp. nov. a novel planctomycete from northern fen.</title>
        <authorList>
            <person name="Ivanova A."/>
        </authorList>
    </citation>
    <scope>NUCLEOTIDE SEQUENCE [LARGE SCALE GENOMIC DNA]</scope>
    <source>
        <strain evidence="9 10">Pla2</strain>
    </source>
</reference>
<evidence type="ECO:0000313" key="9">
    <source>
        <dbReference type="EMBL" id="MDG3006983.1"/>
    </source>
</evidence>
<accession>A0ABT6FHB9</accession>
<dbReference type="PANTHER" id="PTHR10625">
    <property type="entry name" value="HISTONE DEACETYLASE HDAC1-RELATED"/>
    <property type="match status" value="1"/>
</dbReference>
<keyword evidence="5" id="KW-0156">Chromatin regulator</keyword>
<dbReference type="EMBL" id="JARRAG010000002">
    <property type="protein sequence ID" value="MDG3006983.1"/>
    <property type="molecule type" value="Genomic_DNA"/>
</dbReference>
<dbReference type="Pfam" id="PF00850">
    <property type="entry name" value="Hist_deacetyl"/>
    <property type="match status" value="1"/>
</dbReference>
<dbReference type="Gene3D" id="3.40.800.20">
    <property type="entry name" value="Histone deacetylase domain"/>
    <property type="match status" value="1"/>
</dbReference>
<dbReference type="CDD" id="cd09992">
    <property type="entry name" value="HDAC_classII"/>
    <property type="match status" value="1"/>
</dbReference>
<comment type="caution">
    <text evidence="9">The sequence shown here is derived from an EMBL/GenBank/DDBJ whole genome shotgun (WGS) entry which is preliminary data.</text>
</comment>
<evidence type="ECO:0000256" key="2">
    <source>
        <dbReference type="ARBA" id="ARBA00012111"/>
    </source>
</evidence>